<dbReference type="EMBL" id="VLKW01000007">
    <property type="protein sequence ID" value="TWI45450.1"/>
    <property type="molecule type" value="Genomic_DNA"/>
</dbReference>
<feature type="domain" description="GGDEF" evidence="3">
    <location>
        <begin position="241"/>
        <end position="380"/>
    </location>
</feature>
<dbReference type="GO" id="GO:1902201">
    <property type="term" value="P:negative regulation of bacterial-type flagellum-dependent cell motility"/>
    <property type="evidence" value="ECO:0007669"/>
    <property type="project" value="TreeGrafter"/>
</dbReference>
<dbReference type="OrthoDB" id="9813903at2"/>
<reference evidence="5 6" key="1">
    <citation type="journal article" date="2015" name="Stand. Genomic Sci.">
        <title>Genomic Encyclopedia of Bacterial and Archaeal Type Strains, Phase III: the genomes of soil and plant-associated and newly described type strains.</title>
        <authorList>
            <person name="Whitman W.B."/>
            <person name="Woyke T."/>
            <person name="Klenk H.P."/>
            <person name="Zhou Y."/>
            <person name="Lilburn T.G."/>
            <person name="Beck B.J."/>
            <person name="De Vos P."/>
            <person name="Vandamme P."/>
            <person name="Eisen J.A."/>
            <person name="Garrity G."/>
            <person name="Hugenholtz P."/>
            <person name="Kyrpides N.C."/>
        </authorList>
    </citation>
    <scope>NUCLEOTIDE SEQUENCE [LARGE SCALE GENOMIC DNA]</scope>
    <source>
        <strain evidence="5 6">CGMCC 1.10685</strain>
    </source>
</reference>
<evidence type="ECO:0000313" key="4">
    <source>
        <dbReference type="EMBL" id="QGZ40877.1"/>
    </source>
</evidence>
<reference evidence="5" key="2">
    <citation type="submission" date="2019-07" db="EMBL/GenBank/DDBJ databases">
        <authorList>
            <person name="Whitman W."/>
            <person name="Huntemann M."/>
            <person name="Clum A."/>
            <person name="Pillay M."/>
            <person name="Palaniappan K."/>
            <person name="Varghese N."/>
            <person name="Mikhailova N."/>
            <person name="Stamatis D."/>
            <person name="Reddy T."/>
            <person name="Daum C."/>
            <person name="Shapiro N."/>
            <person name="Ivanova N."/>
            <person name="Kyrpides N."/>
            <person name="Woyke T."/>
        </authorList>
    </citation>
    <scope>NUCLEOTIDE SEQUENCE</scope>
    <source>
        <strain evidence="5">CGMCC 1.10685</strain>
    </source>
</reference>
<proteinExistence type="predicted"/>
<dbReference type="EC" id="2.7.7.65" evidence="1"/>
<keyword evidence="7" id="KW-1185">Reference proteome</keyword>
<gene>
    <name evidence="4" type="ORF">GO485_18580</name>
    <name evidence="5" type="ORF">IP92_03828</name>
</gene>
<dbReference type="NCBIfam" id="TIGR00254">
    <property type="entry name" value="GGDEF"/>
    <property type="match status" value="1"/>
</dbReference>
<evidence type="ECO:0000259" key="3">
    <source>
        <dbReference type="PROSITE" id="PS50887"/>
    </source>
</evidence>
<dbReference type="SUPFAM" id="SSF55781">
    <property type="entry name" value="GAF domain-like"/>
    <property type="match status" value="1"/>
</dbReference>
<dbReference type="PANTHER" id="PTHR45138">
    <property type="entry name" value="REGULATORY COMPONENTS OF SENSORY TRANSDUCTION SYSTEM"/>
    <property type="match status" value="1"/>
</dbReference>
<dbReference type="GO" id="GO:0043709">
    <property type="term" value="P:cell adhesion involved in single-species biofilm formation"/>
    <property type="evidence" value="ECO:0007669"/>
    <property type="project" value="TreeGrafter"/>
</dbReference>
<dbReference type="InterPro" id="IPR000160">
    <property type="entry name" value="GGDEF_dom"/>
</dbReference>
<dbReference type="EMBL" id="CP046904">
    <property type="protein sequence ID" value="QGZ40877.1"/>
    <property type="molecule type" value="Genomic_DNA"/>
</dbReference>
<dbReference type="PANTHER" id="PTHR45138:SF9">
    <property type="entry name" value="DIGUANYLATE CYCLASE DGCM-RELATED"/>
    <property type="match status" value="1"/>
</dbReference>
<dbReference type="Gene3D" id="3.30.450.40">
    <property type="match status" value="1"/>
</dbReference>
<dbReference type="RefSeq" id="WP_145877956.1">
    <property type="nucleotide sequence ID" value="NZ_CP046904.1"/>
</dbReference>
<dbReference type="SMART" id="SM00267">
    <property type="entry name" value="GGDEF"/>
    <property type="match status" value="1"/>
</dbReference>
<dbReference type="InterPro" id="IPR007435">
    <property type="entry name" value="DUF484"/>
</dbReference>
<organism evidence="5 6">
    <name type="scientific">Pseudoduganella flava</name>
    <dbReference type="NCBI Taxonomy" id="871742"/>
    <lineage>
        <taxon>Bacteria</taxon>
        <taxon>Pseudomonadati</taxon>
        <taxon>Pseudomonadota</taxon>
        <taxon>Betaproteobacteria</taxon>
        <taxon>Burkholderiales</taxon>
        <taxon>Oxalobacteraceae</taxon>
        <taxon>Telluria group</taxon>
        <taxon>Pseudoduganella</taxon>
    </lineage>
</organism>
<accession>A0A562PMM6</accession>
<dbReference type="Pfam" id="PF00990">
    <property type="entry name" value="GGDEF"/>
    <property type="match status" value="1"/>
</dbReference>
<dbReference type="InterPro" id="IPR043128">
    <property type="entry name" value="Rev_trsase/Diguanyl_cyclase"/>
</dbReference>
<dbReference type="Proteomes" id="UP000437862">
    <property type="component" value="Chromosome"/>
</dbReference>
<protein>
    <recommendedName>
        <fullName evidence="1">diguanylate cyclase</fullName>
        <ecNumber evidence="1">2.7.7.65</ecNumber>
    </recommendedName>
</protein>
<evidence type="ECO:0000313" key="7">
    <source>
        <dbReference type="Proteomes" id="UP000437862"/>
    </source>
</evidence>
<sequence length="381" mass="41622">MTQSLHSDAERAAELAAENRALRARMAYMLEQAERNHEIMMRHQAFDLEIVGATSFPDLVGSIFRTLPAISELESVTLALVDEDADIRTVMEKLGVDFAAFPDLLFVSGIDQLGFEVGARFAHASAPKPVLGMFDAARHGRQFPQPGKRLQSVAIVPLLRNKRIIGSLNLGSVDPTRFTPSLGTDFVEHMASIIAICLENVISNEMLKYIGLTDSLTGVYNRRYIDRRLLEEISRARRQQYDISFMYIDIDHFKRVNDTLGHGGGDEVLREVANRIKGELRLSDALARFGGEEFVVLLIDADLDSAAFVAERIRAAISASMIALSGGLQVSITGSVGVASLSGTGEATAEAAAKELIAHADEALYQAKSGGRNRVVRYSAE</sequence>
<evidence type="ECO:0000313" key="5">
    <source>
        <dbReference type="EMBL" id="TWI45450.1"/>
    </source>
</evidence>
<comment type="catalytic activity">
    <reaction evidence="2">
        <text>2 GTP = 3',3'-c-di-GMP + 2 diphosphate</text>
        <dbReference type="Rhea" id="RHEA:24898"/>
        <dbReference type="ChEBI" id="CHEBI:33019"/>
        <dbReference type="ChEBI" id="CHEBI:37565"/>
        <dbReference type="ChEBI" id="CHEBI:58805"/>
        <dbReference type="EC" id="2.7.7.65"/>
    </reaction>
</comment>
<evidence type="ECO:0000256" key="2">
    <source>
        <dbReference type="ARBA" id="ARBA00034247"/>
    </source>
</evidence>
<dbReference type="InterPro" id="IPR050469">
    <property type="entry name" value="Diguanylate_Cyclase"/>
</dbReference>
<dbReference type="SUPFAM" id="SSF55073">
    <property type="entry name" value="Nucleotide cyclase"/>
    <property type="match status" value="1"/>
</dbReference>
<dbReference type="InterPro" id="IPR029016">
    <property type="entry name" value="GAF-like_dom_sf"/>
</dbReference>
<evidence type="ECO:0000313" key="6">
    <source>
        <dbReference type="Proteomes" id="UP000315112"/>
    </source>
</evidence>
<dbReference type="Gene3D" id="3.30.70.270">
    <property type="match status" value="1"/>
</dbReference>
<dbReference type="Proteomes" id="UP000315112">
    <property type="component" value="Unassembled WGS sequence"/>
</dbReference>
<dbReference type="FunFam" id="3.30.70.270:FF:000001">
    <property type="entry name" value="Diguanylate cyclase domain protein"/>
    <property type="match status" value="1"/>
</dbReference>
<evidence type="ECO:0000256" key="1">
    <source>
        <dbReference type="ARBA" id="ARBA00012528"/>
    </source>
</evidence>
<dbReference type="GO" id="GO:0005886">
    <property type="term" value="C:plasma membrane"/>
    <property type="evidence" value="ECO:0007669"/>
    <property type="project" value="TreeGrafter"/>
</dbReference>
<dbReference type="PROSITE" id="PS50887">
    <property type="entry name" value="GGDEF"/>
    <property type="match status" value="1"/>
</dbReference>
<dbReference type="CDD" id="cd01949">
    <property type="entry name" value="GGDEF"/>
    <property type="match status" value="1"/>
</dbReference>
<name>A0A562PMM6_9BURK</name>
<dbReference type="InterPro" id="IPR029787">
    <property type="entry name" value="Nucleotide_cyclase"/>
</dbReference>
<reference evidence="4 7" key="3">
    <citation type="submission" date="2019-12" db="EMBL/GenBank/DDBJ databases">
        <title>Draft Genome Sequences of Six Type Strains of the Genus Massilia.</title>
        <authorList>
            <person name="Miess H."/>
            <person name="Frediansyah A."/>
            <person name="Goeker M."/>
            <person name="Gross H."/>
        </authorList>
    </citation>
    <scope>NUCLEOTIDE SEQUENCE [LARGE SCALE GENOMIC DNA]</scope>
    <source>
        <strain evidence="4 7">DSM 26639</strain>
    </source>
</reference>
<dbReference type="AlphaFoldDB" id="A0A562PMM6"/>
<dbReference type="Pfam" id="PF04340">
    <property type="entry name" value="DUF484"/>
    <property type="match status" value="1"/>
</dbReference>
<dbReference type="GO" id="GO:0052621">
    <property type="term" value="F:diguanylate cyclase activity"/>
    <property type="evidence" value="ECO:0007669"/>
    <property type="project" value="UniProtKB-EC"/>
</dbReference>